<dbReference type="PROSITE" id="PS50056">
    <property type="entry name" value="TYR_PHOSPHATASE_2"/>
    <property type="match status" value="1"/>
</dbReference>
<dbReference type="Pfam" id="PF00782">
    <property type="entry name" value="DSPc"/>
    <property type="match status" value="1"/>
</dbReference>
<keyword evidence="2" id="KW-0904">Protein phosphatase</keyword>
<feature type="region of interest" description="Disordered" evidence="3">
    <location>
        <begin position="1"/>
        <end position="33"/>
    </location>
</feature>
<evidence type="ECO:0000259" key="5">
    <source>
        <dbReference type="PROSITE" id="PS50056"/>
    </source>
</evidence>
<keyword evidence="1" id="KW-0378">Hydrolase</keyword>
<dbReference type="Proteomes" id="UP001416858">
    <property type="component" value="Unassembled WGS sequence"/>
</dbReference>
<organism evidence="6 7">
    <name type="scientific">Novipirellula caenicola</name>
    <dbReference type="NCBI Taxonomy" id="1536901"/>
    <lineage>
        <taxon>Bacteria</taxon>
        <taxon>Pseudomonadati</taxon>
        <taxon>Planctomycetota</taxon>
        <taxon>Planctomycetia</taxon>
        <taxon>Pirellulales</taxon>
        <taxon>Pirellulaceae</taxon>
        <taxon>Novipirellula</taxon>
    </lineage>
</organism>
<dbReference type="InterPro" id="IPR020422">
    <property type="entry name" value="TYR_PHOSPHATASE_DUAL_dom"/>
</dbReference>
<evidence type="ECO:0000256" key="1">
    <source>
        <dbReference type="ARBA" id="ARBA00022801"/>
    </source>
</evidence>
<dbReference type="EMBL" id="BAABRO010000004">
    <property type="protein sequence ID" value="GAA5507079.1"/>
    <property type="molecule type" value="Genomic_DNA"/>
</dbReference>
<dbReference type="InterPro" id="IPR029021">
    <property type="entry name" value="Prot-tyrosine_phosphatase-like"/>
</dbReference>
<dbReference type="InterPro" id="IPR016130">
    <property type="entry name" value="Tyr_Pase_AS"/>
</dbReference>
<sequence>MPSDSEGPRAANASDQDWDAAETQQAPADRPAMPLARDIELPSHEAGVSEVDLSELPATRIAASIRQRLYARSVFYPTLAWNFTLGRILRVRRWWDYIDPSVIVGAYPFARDVPGLSAEGVRAVVNTCEEYPGPLRAYESFGIEQFHMPTTDFTHPLLKDVCNAVEFVQQHVENEGKVYIHCKAGRARSATVAICWLIKHRGLSISDAQAALLAARPHINPRLGQRPVVQQFAERWGA</sequence>
<dbReference type="InterPro" id="IPR000387">
    <property type="entry name" value="Tyr_Pase_dom"/>
</dbReference>
<evidence type="ECO:0000313" key="6">
    <source>
        <dbReference type="EMBL" id="GAA5507079.1"/>
    </source>
</evidence>
<gene>
    <name evidence="6" type="ORF">Rcae01_02533</name>
</gene>
<proteinExistence type="predicted"/>
<name>A0ABP9VPH4_9BACT</name>
<feature type="domain" description="Tyrosine-protein phosphatase" evidence="4">
    <location>
        <begin position="94"/>
        <end position="238"/>
    </location>
</feature>
<feature type="domain" description="Tyrosine specific protein phosphatases" evidence="5">
    <location>
        <begin position="159"/>
        <end position="227"/>
    </location>
</feature>
<keyword evidence="7" id="KW-1185">Reference proteome</keyword>
<evidence type="ECO:0000256" key="2">
    <source>
        <dbReference type="ARBA" id="ARBA00022912"/>
    </source>
</evidence>
<protein>
    <recommendedName>
        <fullName evidence="8">Dual specificity phosphatase, catalytic domain</fullName>
    </recommendedName>
</protein>
<dbReference type="PANTHER" id="PTHR46274:SF6">
    <property type="entry name" value="TYR_PHOSPHATASE_2 DOMAIN-CONTAINING PROTEIN"/>
    <property type="match status" value="1"/>
</dbReference>
<evidence type="ECO:0000259" key="4">
    <source>
        <dbReference type="PROSITE" id="PS50054"/>
    </source>
</evidence>
<evidence type="ECO:0000256" key="3">
    <source>
        <dbReference type="SAM" id="MobiDB-lite"/>
    </source>
</evidence>
<dbReference type="PROSITE" id="PS00383">
    <property type="entry name" value="TYR_PHOSPHATASE_1"/>
    <property type="match status" value="1"/>
</dbReference>
<evidence type="ECO:0008006" key="8">
    <source>
        <dbReference type="Google" id="ProtNLM"/>
    </source>
</evidence>
<evidence type="ECO:0000313" key="7">
    <source>
        <dbReference type="Proteomes" id="UP001416858"/>
    </source>
</evidence>
<dbReference type="SMART" id="SM00195">
    <property type="entry name" value="DSPc"/>
    <property type="match status" value="1"/>
</dbReference>
<comment type="caution">
    <text evidence="6">The sequence shown here is derived from an EMBL/GenBank/DDBJ whole genome shotgun (WGS) entry which is preliminary data.</text>
</comment>
<dbReference type="PROSITE" id="PS50054">
    <property type="entry name" value="TYR_PHOSPHATASE_DUAL"/>
    <property type="match status" value="1"/>
</dbReference>
<dbReference type="SUPFAM" id="SSF52799">
    <property type="entry name" value="(Phosphotyrosine protein) phosphatases II"/>
    <property type="match status" value="1"/>
</dbReference>
<dbReference type="InterPro" id="IPR000340">
    <property type="entry name" value="Dual-sp_phosphatase_cat-dom"/>
</dbReference>
<dbReference type="Gene3D" id="3.90.190.10">
    <property type="entry name" value="Protein tyrosine phosphatase superfamily"/>
    <property type="match status" value="1"/>
</dbReference>
<dbReference type="RefSeq" id="WP_345683963.1">
    <property type="nucleotide sequence ID" value="NZ_BAABRO010000004.1"/>
</dbReference>
<dbReference type="PANTHER" id="PTHR46274">
    <property type="entry name" value="PHOSPHATIDYLINOSITOL PHOSPHATASE"/>
    <property type="match status" value="1"/>
</dbReference>
<accession>A0ABP9VPH4</accession>
<reference evidence="6 7" key="1">
    <citation type="submission" date="2024-02" db="EMBL/GenBank/DDBJ databases">
        <title>Rhodopirellula caenicola NBRC 110016.</title>
        <authorList>
            <person name="Ichikawa N."/>
            <person name="Katano-Makiyama Y."/>
            <person name="Hidaka K."/>
        </authorList>
    </citation>
    <scope>NUCLEOTIDE SEQUENCE [LARGE SCALE GENOMIC DNA]</scope>
    <source>
        <strain evidence="6 7">NBRC 110016</strain>
    </source>
</reference>